<proteinExistence type="inferred from homology"/>
<evidence type="ECO:0000256" key="7">
    <source>
        <dbReference type="ARBA" id="ARBA00022967"/>
    </source>
</evidence>
<keyword evidence="11 12" id="KW-0472">Membrane</keyword>
<evidence type="ECO:0000256" key="1">
    <source>
        <dbReference type="ARBA" id="ARBA00004141"/>
    </source>
</evidence>
<keyword evidence="8 12" id="KW-1133">Transmembrane helix</keyword>
<dbReference type="GO" id="GO:0005886">
    <property type="term" value="C:plasma membrane"/>
    <property type="evidence" value="ECO:0007669"/>
    <property type="project" value="UniProtKB-SubCell"/>
</dbReference>
<evidence type="ECO:0000256" key="10">
    <source>
        <dbReference type="ARBA" id="ARBA00023075"/>
    </source>
</evidence>
<evidence type="ECO:0000256" key="8">
    <source>
        <dbReference type="ARBA" id="ARBA00022989"/>
    </source>
</evidence>
<comment type="catalytic activity">
    <reaction evidence="12 13">
        <text>a quinone + NADH + 5 H(+)(in) = a quinol + NAD(+) + 4 H(+)(out)</text>
        <dbReference type="Rhea" id="RHEA:57888"/>
        <dbReference type="ChEBI" id="CHEBI:15378"/>
        <dbReference type="ChEBI" id="CHEBI:24646"/>
        <dbReference type="ChEBI" id="CHEBI:57540"/>
        <dbReference type="ChEBI" id="CHEBI:57945"/>
        <dbReference type="ChEBI" id="CHEBI:132124"/>
    </reaction>
</comment>
<evidence type="ECO:0000256" key="4">
    <source>
        <dbReference type="ARBA" id="ARBA00022475"/>
    </source>
</evidence>
<evidence type="ECO:0000313" key="14">
    <source>
        <dbReference type="EMBL" id="MYL82971.1"/>
    </source>
</evidence>
<evidence type="ECO:0000256" key="12">
    <source>
        <dbReference type="HAMAP-Rule" id="MF_01394"/>
    </source>
</evidence>
<dbReference type="PANTHER" id="PTHR11058:SF21">
    <property type="entry name" value="NADH-QUINONE OXIDOREDUCTASE SUBUNIT A"/>
    <property type="match status" value="1"/>
</dbReference>
<dbReference type="EC" id="7.1.1.-" evidence="12"/>
<keyword evidence="7 12" id="KW-1278">Translocase</keyword>
<comment type="subcellular location">
    <subcellularLocation>
        <location evidence="12 13">Cell membrane</location>
        <topology evidence="12 13">Multi-pass membrane protein</topology>
    </subcellularLocation>
    <subcellularLocation>
        <location evidence="1">Membrane</location>
        <topology evidence="1">Multi-pass membrane protein</topology>
    </subcellularLocation>
</comment>
<dbReference type="AlphaFoldDB" id="A0A7C9N1D3"/>
<dbReference type="GO" id="GO:0030964">
    <property type="term" value="C:NADH dehydrogenase complex"/>
    <property type="evidence" value="ECO:0007669"/>
    <property type="project" value="TreeGrafter"/>
</dbReference>
<reference evidence="14 15" key="1">
    <citation type="submission" date="2020-01" db="EMBL/GenBank/DDBJ databases">
        <title>Genome sequence of Desulfovibrio aerotolerans DSM 16695(T).</title>
        <authorList>
            <person name="Karnachuk O."/>
            <person name="Avakyan M."/>
            <person name="Mardanov A."/>
            <person name="Kadnikov V."/>
            <person name="Ravin N."/>
        </authorList>
    </citation>
    <scope>NUCLEOTIDE SEQUENCE [LARGE SCALE GENOMIC DNA]</scope>
    <source>
        <strain evidence="14 15">DSM 16695</strain>
    </source>
</reference>
<evidence type="ECO:0000256" key="2">
    <source>
        <dbReference type="ARBA" id="ARBA00008472"/>
    </source>
</evidence>
<dbReference type="Proteomes" id="UP000482487">
    <property type="component" value="Unassembled WGS sequence"/>
</dbReference>
<keyword evidence="6 12" id="KW-0874">Quinone</keyword>
<keyword evidence="9 12" id="KW-0520">NAD</keyword>
<evidence type="ECO:0000256" key="5">
    <source>
        <dbReference type="ARBA" id="ARBA00022692"/>
    </source>
</evidence>
<evidence type="ECO:0000256" key="3">
    <source>
        <dbReference type="ARBA" id="ARBA00022448"/>
    </source>
</evidence>
<comment type="similarity">
    <text evidence="2 12 13">Belongs to the complex I subunit 3 family.</text>
</comment>
<dbReference type="OrthoDB" id="9791970at2"/>
<dbReference type="PANTHER" id="PTHR11058">
    <property type="entry name" value="NADH-UBIQUINONE OXIDOREDUCTASE CHAIN 3"/>
    <property type="match status" value="1"/>
</dbReference>
<keyword evidence="5 12" id="KW-0812">Transmembrane</keyword>
<name>A0A7C9N1D3_9BACT</name>
<feature type="transmembrane region" description="Helical" evidence="12">
    <location>
        <begin position="76"/>
        <end position="99"/>
    </location>
</feature>
<dbReference type="HAMAP" id="MF_01394">
    <property type="entry name" value="NDH1_NuoA"/>
    <property type="match status" value="1"/>
</dbReference>
<feature type="transmembrane region" description="Helical" evidence="12">
    <location>
        <begin position="105"/>
        <end position="126"/>
    </location>
</feature>
<feature type="transmembrane region" description="Helical" evidence="12">
    <location>
        <begin position="20"/>
        <end position="46"/>
    </location>
</feature>
<evidence type="ECO:0000313" key="15">
    <source>
        <dbReference type="Proteomes" id="UP000482487"/>
    </source>
</evidence>
<accession>A0A7C9N1D3</accession>
<keyword evidence="3 12" id="KW-0813">Transport</keyword>
<dbReference type="InterPro" id="IPR000440">
    <property type="entry name" value="NADH_UbQ/plastoQ_OxRdtase_su3"/>
</dbReference>
<dbReference type="GO" id="GO:0008137">
    <property type="term" value="F:NADH dehydrogenase (ubiquinone) activity"/>
    <property type="evidence" value="ECO:0007669"/>
    <property type="project" value="InterPro"/>
</dbReference>
<dbReference type="GO" id="GO:0048038">
    <property type="term" value="F:quinone binding"/>
    <property type="evidence" value="ECO:0007669"/>
    <property type="project" value="UniProtKB-KW"/>
</dbReference>
<gene>
    <name evidence="14" type="primary">ndhC</name>
    <name evidence="12" type="synonym">nuoA</name>
    <name evidence="14" type="ORF">GTA51_07455</name>
</gene>
<dbReference type="EMBL" id="WVUD01000009">
    <property type="protein sequence ID" value="MYL82971.1"/>
    <property type="molecule type" value="Genomic_DNA"/>
</dbReference>
<comment type="subunit">
    <text evidence="12">NDH-1 is composed of 14 different subunits. Subunits NuoA, H, J, K, L, M, N constitute the membrane sector of the complex.</text>
</comment>
<evidence type="ECO:0000256" key="13">
    <source>
        <dbReference type="RuleBase" id="RU003639"/>
    </source>
</evidence>
<dbReference type="RefSeq" id="WP_160959969.1">
    <property type="nucleotide sequence ID" value="NZ_WVUD01000009.1"/>
</dbReference>
<keyword evidence="10 12" id="KW-0830">Ubiquinone</keyword>
<dbReference type="InterPro" id="IPR038430">
    <property type="entry name" value="NDAH_ubi_oxred_su3_sf"/>
</dbReference>
<comment type="caution">
    <text evidence="14">The sequence shown here is derived from an EMBL/GenBank/DDBJ whole genome shotgun (WGS) entry which is preliminary data.</text>
</comment>
<dbReference type="Gene3D" id="1.20.58.1610">
    <property type="entry name" value="NADH:ubiquinone/plastoquinone oxidoreductase, chain 3"/>
    <property type="match status" value="1"/>
</dbReference>
<keyword evidence="4 12" id="KW-1003">Cell membrane</keyword>
<sequence>MPPTAEFTPLLAPFSPWEPGALPLVVFGAIVLVVMAVILFLSGFLVRRRPTPSKQQPYECGIRPTGPARFRYPVPFFLMAVFFLLFDVETAYIISYAVAWPELGLPGYLRLAVFVIVLGLGLVYAWRKGGLDWDEEEGL</sequence>
<evidence type="ECO:0000256" key="9">
    <source>
        <dbReference type="ARBA" id="ARBA00023027"/>
    </source>
</evidence>
<organism evidence="14 15">
    <name type="scientific">Solidesulfovibrio aerotolerans</name>
    <dbReference type="NCBI Taxonomy" id="295255"/>
    <lineage>
        <taxon>Bacteria</taxon>
        <taxon>Pseudomonadati</taxon>
        <taxon>Thermodesulfobacteriota</taxon>
        <taxon>Desulfovibrionia</taxon>
        <taxon>Desulfovibrionales</taxon>
        <taxon>Desulfovibrionaceae</taxon>
        <taxon>Solidesulfovibrio</taxon>
    </lineage>
</organism>
<evidence type="ECO:0000256" key="6">
    <source>
        <dbReference type="ARBA" id="ARBA00022719"/>
    </source>
</evidence>
<dbReference type="Pfam" id="PF00507">
    <property type="entry name" value="Oxidored_q4"/>
    <property type="match status" value="1"/>
</dbReference>
<dbReference type="GO" id="GO:0050136">
    <property type="term" value="F:NADH dehydrogenase (quinone) (non-electrogenic) activity"/>
    <property type="evidence" value="ECO:0007669"/>
    <property type="project" value="UniProtKB-UniRule"/>
</dbReference>
<keyword evidence="15" id="KW-1185">Reference proteome</keyword>
<comment type="function">
    <text evidence="12">NDH-1 shuttles electrons from NADH, via FMN and iron-sulfur (Fe-S) centers, to quinones in the respiratory chain. The immediate electron acceptor for the enzyme in this species is believed to be ubiquinone. Couples the redox reaction to proton translocation (for every two electrons transferred, four hydrogen ions are translocated across the cytoplasmic membrane), and thus conserves the redox energy in a proton gradient.</text>
</comment>
<protein>
    <recommendedName>
        <fullName evidence="12">NADH-quinone oxidoreductase subunit A</fullName>
        <ecNumber evidence="12">7.1.1.-</ecNumber>
    </recommendedName>
    <alternativeName>
        <fullName evidence="12">NADH dehydrogenase I subunit A</fullName>
    </alternativeName>
    <alternativeName>
        <fullName evidence="12">NDH-1 subunit A</fullName>
    </alternativeName>
    <alternativeName>
        <fullName evidence="12">NUO1</fullName>
    </alternativeName>
</protein>
<evidence type="ECO:0000256" key="11">
    <source>
        <dbReference type="ARBA" id="ARBA00023136"/>
    </source>
</evidence>
<dbReference type="InterPro" id="IPR023043">
    <property type="entry name" value="NAD(P)H_OxRDtase_bac/plastid"/>
</dbReference>